<evidence type="ECO:0000313" key="2">
    <source>
        <dbReference type="EnsemblMetazoa" id="GAUT039527-PA"/>
    </source>
</evidence>
<evidence type="ECO:0000313" key="3">
    <source>
        <dbReference type="Proteomes" id="UP000078200"/>
    </source>
</evidence>
<proteinExistence type="inferred from homology"/>
<dbReference type="InterPro" id="IPR036873">
    <property type="entry name" value="Rhodanese-like_dom_sf"/>
</dbReference>
<dbReference type="SUPFAM" id="SSF53474">
    <property type="entry name" value="alpha/beta-Hydrolases"/>
    <property type="match status" value="1"/>
</dbReference>
<dbReference type="HAMAP" id="MF_00469">
    <property type="entry name" value="TrhO"/>
    <property type="match status" value="1"/>
</dbReference>
<dbReference type="SMART" id="SM00450">
    <property type="entry name" value="RHOD"/>
    <property type="match status" value="1"/>
</dbReference>
<dbReference type="InterPro" id="IPR001763">
    <property type="entry name" value="Rhodanese-like_dom"/>
</dbReference>
<dbReference type="Gene3D" id="3.40.50.1820">
    <property type="entry name" value="alpha/beta hydrolase"/>
    <property type="match status" value="1"/>
</dbReference>
<dbReference type="PROSITE" id="PS50206">
    <property type="entry name" value="RHODANESE_3"/>
    <property type="match status" value="1"/>
</dbReference>
<evidence type="ECO:0000259" key="1">
    <source>
        <dbReference type="PROSITE" id="PS50206"/>
    </source>
</evidence>
<dbReference type="Pfam" id="PF17773">
    <property type="entry name" value="UPF0176_N"/>
    <property type="match status" value="1"/>
</dbReference>
<dbReference type="Proteomes" id="UP000078200">
    <property type="component" value="Unassembled WGS sequence"/>
</dbReference>
<dbReference type="CDD" id="cd01518">
    <property type="entry name" value="RHOD_YceA"/>
    <property type="match status" value="1"/>
</dbReference>
<dbReference type="AlphaFoldDB" id="A0A1A9VJU2"/>
<reference evidence="2" key="1">
    <citation type="submission" date="2020-05" db="UniProtKB">
        <authorList>
            <consortium name="EnsemblMetazoa"/>
        </authorList>
    </citation>
    <scope>IDENTIFICATION</scope>
    <source>
        <strain evidence="2">TTRI</strain>
    </source>
</reference>
<dbReference type="SUPFAM" id="SSF52821">
    <property type="entry name" value="Rhodanese/Cell cycle control phosphatase"/>
    <property type="match status" value="1"/>
</dbReference>
<dbReference type="Gene3D" id="3.40.250.10">
    <property type="entry name" value="Rhodanese-like domain"/>
    <property type="match status" value="1"/>
</dbReference>
<accession>A0A1A9VJU2</accession>
<dbReference type="InterPro" id="IPR020936">
    <property type="entry name" value="TrhO"/>
</dbReference>
<protein>
    <submittedName>
        <fullName evidence="2">Rhodanese domain-containing protein</fullName>
    </submittedName>
</protein>
<name>A0A1A9VJU2_GLOAU</name>
<dbReference type="Pfam" id="PF00581">
    <property type="entry name" value="Rhodanese"/>
    <property type="match status" value="1"/>
</dbReference>
<sequence length="562" mass="64628">MKDEIKTACDNIELKGTILLAEEGINATVSGERNAIDTIFNFLRSDYRLRDLTWKESAAEYQPFSKMKVKLKREIVNLGVGNLDISLKGKYVDPEHWDDFTSQPDVLVIDTRNEYEVKLGKFKNAINPHTQRFRDFPEWAKSFSESKDLKVAMYCTGGIRCEKSTAYMKNLGFNNVYHLKGGILSYLEKTYNKNGNWEGECFVFDDRITVDNSLTPSNTIKCIFCSNQVSTDKLKSVPRGQVVCSDCKLQCYSYNKYHRALKSSKDYTPNWDWATEQGITVHLFNYPGLGLSRNNSLIRSNRVKSGIAVVTNLLEKGIKPDDIILFGDCLGGHVAAEVHKNFKDKDIHLRCIISNAASSLKQASLYYFGFIAKLKIFLAPIIKLVLKIFGCHWKTHKIVNSITPYTMYFNREGDKTIKQPTQLATKIEKIEKNGRRKDYQKKEVFKDFEEYEEFFKQYTILRRNDECIDPKKADKDVHKLPITCLKSSNKTDYTFPELISLYIQKTDAYFAECGSLNSEEKVEEFRKTATRQQAPTTIPTAIANPRKVYLKDRIGYNGILKR</sequence>
<dbReference type="VEuPathDB" id="VectorBase:GAUT039527"/>
<dbReference type="PANTHER" id="PTHR43268">
    <property type="entry name" value="THIOSULFATE SULFURTRANSFERASE/RHODANESE-LIKE DOMAIN-CONTAINING PROTEIN 2"/>
    <property type="match status" value="1"/>
</dbReference>
<dbReference type="EnsemblMetazoa" id="GAUT039527-RA">
    <property type="protein sequence ID" value="GAUT039527-PA"/>
    <property type="gene ID" value="GAUT039527"/>
</dbReference>
<dbReference type="PANTHER" id="PTHR43268:SF3">
    <property type="entry name" value="RHODANESE-LIKE DOMAIN-CONTAINING PROTEIN 7-RELATED"/>
    <property type="match status" value="1"/>
</dbReference>
<dbReference type="Gene3D" id="3.30.70.100">
    <property type="match status" value="1"/>
</dbReference>
<feature type="domain" description="Rhodanese" evidence="1">
    <location>
        <begin position="102"/>
        <end position="195"/>
    </location>
</feature>
<organism evidence="2 3">
    <name type="scientific">Glossina austeni</name>
    <name type="common">Savannah tsetse fly</name>
    <dbReference type="NCBI Taxonomy" id="7395"/>
    <lineage>
        <taxon>Eukaryota</taxon>
        <taxon>Metazoa</taxon>
        <taxon>Ecdysozoa</taxon>
        <taxon>Arthropoda</taxon>
        <taxon>Hexapoda</taxon>
        <taxon>Insecta</taxon>
        <taxon>Pterygota</taxon>
        <taxon>Neoptera</taxon>
        <taxon>Endopterygota</taxon>
        <taxon>Diptera</taxon>
        <taxon>Brachycera</taxon>
        <taxon>Muscomorpha</taxon>
        <taxon>Hippoboscoidea</taxon>
        <taxon>Glossinidae</taxon>
        <taxon>Glossina</taxon>
    </lineage>
</organism>
<dbReference type="NCBIfam" id="NF001136">
    <property type="entry name" value="PRK00142.1-4"/>
    <property type="match status" value="1"/>
</dbReference>
<dbReference type="InterPro" id="IPR029058">
    <property type="entry name" value="AB_hydrolase_fold"/>
</dbReference>
<dbReference type="InterPro" id="IPR040503">
    <property type="entry name" value="TRHO_N"/>
</dbReference>
<keyword evidence="3" id="KW-1185">Reference proteome</keyword>
<dbReference type="STRING" id="7395.A0A1A9VJU2"/>